<dbReference type="EMBL" id="KN881833">
    <property type="protein sequence ID" value="KIY48457.1"/>
    <property type="molecule type" value="Genomic_DNA"/>
</dbReference>
<proteinExistence type="predicted"/>
<feature type="transmembrane region" description="Helical" evidence="2">
    <location>
        <begin position="24"/>
        <end position="46"/>
    </location>
</feature>
<organism evidence="3 4">
    <name type="scientific">Fistulina hepatica ATCC 64428</name>
    <dbReference type="NCBI Taxonomy" id="1128425"/>
    <lineage>
        <taxon>Eukaryota</taxon>
        <taxon>Fungi</taxon>
        <taxon>Dikarya</taxon>
        <taxon>Basidiomycota</taxon>
        <taxon>Agaricomycotina</taxon>
        <taxon>Agaricomycetes</taxon>
        <taxon>Agaricomycetidae</taxon>
        <taxon>Agaricales</taxon>
        <taxon>Fistulinaceae</taxon>
        <taxon>Fistulina</taxon>
    </lineage>
</organism>
<name>A0A0D7ABT7_9AGAR</name>
<evidence type="ECO:0000256" key="1">
    <source>
        <dbReference type="SAM" id="MobiDB-lite"/>
    </source>
</evidence>
<accession>A0A0D7ABT7</accession>
<gene>
    <name evidence="3" type="ORF">FISHEDRAFT_58953</name>
</gene>
<sequence length="223" mass="24892">MLVAPREQGSAIPSLDGGRSKTPIIAGSICGGLIAIAWIIGAIIYFRYAPVYPSIATLVHTEHARKRYKRKIRNRKIAAGELPPPEVVEDKERVIIPPDPALFYQRHVAILANDRLQEMTSNTRKSEDGQSTHSRAHSHRHNHRCDRPDVAEPALPADDTSSRTHLHPHQHQHHHHHHHHPHHEDADEDSLSLRHARTDFLPANSASSSDAELMVVPAKAPIA</sequence>
<feature type="compositionally biased region" description="Basic residues" evidence="1">
    <location>
        <begin position="134"/>
        <end position="144"/>
    </location>
</feature>
<reference evidence="3 4" key="1">
    <citation type="journal article" date="2015" name="Fungal Genet. Biol.">
        <title>Evolution of novel wood decay mechanisms in Agaricales revealed by the genome sequences of Fistulina hepatica and Cylindrobasidium torrendii.</title>
        <authorList>
            <person name="Floudas D."/>
            <person name="Held B.W."/>
            <person name="Riley R."/>
            <person name="Nagy L.G."/>
            <person name="Koehler G."/>
            <person name="Ransdell A.S."/>
            <person name="Younus H."/>
            <person name="Chow J."/>
            <person name="Chiniquy J."/>
            <person name="Lipzen A."/>
            <person name="Tritt A."/>
            <person name="Sun H."/>
            <person name="Haridas S."/>
            <person name="LaButti K."/>
            <person name="Ohm R.A."/>
            <person name="Kues U."/>
            <person name="Blanchette R.A."/>
            <person name="Grigoriev I.V."/>
            <person name="Minto R.E."/>
            <person name="Hibbett D.S."/>
        </authorList>
    </citation>
    <scope>NUCLEOTIDE SEQUENCE [LARGE SCALE GENOMIC DNA]</scope>
    <source>
        <strain evidence="3 4">ATCC 64428</strain>
    </source>
</reference>
<keyword evidence="2" id="KW-1133">Transmembrane helix</keyword>
<evidence type="ECO:0000313" key="4">
    <source>
        <dbReference type="Proteomes" id="UP000054144"/>
    </source>
</evidence>
<evidence type="ECO:0000313" key="3">
    <source>
        <dbReference type="EMBL" id="KIY48457.1"/>
    </source>
</evidence>
<dbReference type="Proteomes" id="UP000054144">
    <property type="component" value="Unassembled WGS sequence"/>
</dbReference>
<protein>
    <submittedName>
        <fullName evidence="3">Uncharacterized protein</fullName>
    </submittedName>
</protein>
<keyword evidence="2" id="KW-0472">Membrane</keyword>
<feature type="compositionally biased region" description="Basic residues" evidence="1">
    <location>
        <begin position="164"/>
        <end position="181"/>
    </location>
</feature>
<keyword evidence="2" id="KW-0812">Transmembrane</keyword>
<keyword evidence="4" id="KW-1185">Reference proteome</keyword>
<evidence type="ECO:0000256" key="2">
    <source>
        <dbReference type="SAM" id="Phobius"/>
    </source>
</evidence>
<dbReference type="AlphaFoldDB" id="A0A0D7ABT7"/>
<feature type="region of interest" description="Disordered" evidence="1">
    <location>
        <begin position="120"/>
        <end position="190"/>
    </location>
</feature>